<accession>A0A6L9GBQ4</accession>
<dbReference type="Proteomes" id="UP000477543">
    <property type="component" value="Unassembled WGS sequence"/>
</dbReference>
<evidence type="ECO:0008006" key="3">
    <source>
        <dbReference type="Google" id="ProtNLM"/>
    </source>
</evidence>
<protein>
    <recommendedName>
        <fullName evidence="3">RHS repeat-associated core domain-containing protein</fullName>
    </recommendedName>
</protein>
<evidence type="ECO:0000313" key="2">
    <source>
        <dbReference type="Proteomes" id="UP000477543"/>
    </source>
</evidence>
<dbReference type="NCBIfam" id="TIGR03696">
    <property type="entry name" value="Rhs_assc_core"/>
    <property type="match status" value="1"/>
</dbReference>
<reference evidence="1 2" key="1">
    <citation type="submission" date="2020-01" db="EMBL/GenBank/DDBJ databases">
        <title>Glutamicibacter soli M275.</title>
        <authorList>
            <person name="Meng X."/>
        </authorList>
    </citation>
    <scope>NUCLEOTIDE SEQUENCE [LARGE SCALE GENOMIC DNA]</scope>
    <source>
        <strain evidence="1 2">M275</strain>
    </source>
</reference>
<dbReference type="AlphaFoldDB" id="A0A6L9GBQ4"/>
<dbReference type="RefSeq" id="WP_202605736.1">
    <property type="nucleotide sequence ID" value="NZ_WYDN01000026.1"/>
</dbReference>
<dbReference type="InterPro" id="IPR022385">
    <property type="entry name" value="Rhs_assc_core"/>
</dbReference>
<proteinExistence type="predicted"/>
<dbReference type="Gene3D" id="2.180.10.10">
    <property type="entry name" value="RHS repeat-associated core"/>
    <property type="match status" value="1"/>
</dbReference>
<organism evidence="1 2">
    <name type="scientific">Glutamicibacter soli</name>
    <dbReference type="NCBI Taxonomy" id="453836"/>
    <lineage>
        <taxon>Bacteria</taxon>
        <taxon>Bacillati</taxon>
        <taxon>Actinomycetota</taxon>
        <taxon>Actinomycetes</taxon>
        <taxon>Micrococcales</taxon>
        <taxon>Micrococcaceae</taxon>
        <taxon>Glutamicibacter</taxon>
    </lineage>
</organism>
<evidence type="ECO:0000313" key="1">
    <source>
        <dbReference type="EMBL" id="NAZ17805.1"/>
    </source>
</evidence>
<gene>
    <name evidence="1" type="ORF">GT020_17320</name>
</gene>
<comment type="caution">
    <text evidence="1">The sequence shown here is derived from an EMBL/GenBank/DDBJ whole genome shotgun (WGS) entry which is preliminary data.</text>
</comment>
<dbReference type="EMBL" id="WYDN01000026">
    <property type="protein sequence ID" value="NAZ17805.1"/>
    <property type="molecule type" value="Genomic_DNA"/>
</dbReference>
<sequence length="294" mass="32185">MSFLEDSDNPAWTTRKQGTETITTRYESTIGGDLALTITGNTVELAVNNPHGDVVATVPLTGTGAGQGITGWAQYDEYGNQLTEPVNTGATTYGWHGADERAVDTSGLILMGARLYNSVTGLFSSRDPVEGGNTTTYAYPQDPVGTNDLSGLFQWGKWLDRASTGLAVAGMFGCALCAAGSAAIGLGRGIYKIRNGKKGEGWVDIAGSVTFGVGKGLRAAGKLWKKSQMKKYPKGHRVNKYKRKKIARKYRKYNNRVVKRYDRFDRIWSTGTASYSSYGMYTDYRAYKKSRQRR</sequence>
<name>A0A6L9GBQ4_9MICC</name>